<feature type="region of interest" description="Disordered" evidence="6">
    <location>
        <begin position="278"/>
        <end position="299"/>
    </location>
</feature>
<evidence type="ECO:0000256" key="6">
    <source>
        <dbReference type="SAM" id="MobiDB-lite"/>
    </source>
</evidence>
<keyword evidence="2" id="KW-1003">Cell membrane</keyword>
<keyword evidence="10" id="KW-1185">Reference proteome</keyword>
<comment type="caution">
    <text evidence="9">The sequence shown here is derived from an EMBL/GenBank/DDBJ whole genome shotgun (WGS) entry which is preliminary data.</text>
</comment>
<comment type="subcellular location">
    <subcellularLocation>
        <location evidence="1">Cell membrane</location>
        <topology evidence="1">Single-pass membrane protein</topology>
    </subcellularLocation>
</comment>
<feature type="region of interest" description="Disordered" evidence="6">
    <location>
        <begin position="206"/>
        <end position="239"/>
    </location>
</feature>
<feature type="transmembrane region" description="Helical" evidence="7">
    <location>
        <begin position="361"/>
        <end position="379"/>
    </location>
</feature>
<feature type="compositionally biased region" description="Low complexity" evidence="6">
    <location>
        <begin position="206"/>
        <end position="217"/>
    </location>
</feature>
<evidence type="ECO:0000313" key="10">
    <source>
        <dbReference type="Proteomes" id="UP000283374"/>
    </source>
</evidence>
<proteinExistence type="predicted"/>
<dbReference type="Proteomes" id="UP000283374">
    <property type="component" value="Unassembled WGS sequence"/>
</dbReference>
<keyword evidence="5 7" id="KW-0472">Membrane</keyword>
<evidence type="ECO:0000256" key="1">
    <source>
        <dbReference type="ARBA" id="ARBA00004162"/>
    </source>
</evidence>
<evidence type="ECO:0000259" key="8">
    <source>
        <dbReference type="Pfam" id="PF04024"/>
    </source>
</evidence>
<evidence type="ECO:0000256" key="5">
    <source>
        <dbReference type="ARBA" id="ARBA00023136"/>
    </source>
</evidence>
<evidence type="ECO:0000256" key="4">
    <source>
        <dbReference type="ARBA" id="ARBA00022989"/>
    </source>
</evidence>
<evidence type="ECO:0000256" key="7">
    <source>
        <dbReference type="SAM" id="Phobius"/>
    </source>
</evidence>
<dbReference type="PANTHER" id="PTHR33885:SF3">
    <property type="entry name" value="PHAGE SHOCK PROTEIN C"/>
    <property type="match status" value="1"/>
</dbReference>
<name>A0A413RN61_9CELL</name>
<keyword evidence="3 7" id="KW-0812">Transmembrane</keyword>
<gene>
    <name evidence="9" type="ORF">D1825_06675</name>
</gene>
<dbReference type="InterPro" id="IPR007168">
    <property type="entry name" value="Phageshock_PspC_N"/>
</dbReference>
<dbReference type="OrthoDB" id="7359894at2"/>
<evidence type="ECO:0000256" key="2">
    <source>
        <dbReference type="ARBA" id="ARBA00022475"/>
    </source>
</evidence>
<dbReference type="PANTHER" id="PTHR33885">
    <property type="entry name" value="PHAGE SHOCK PROTEIN C"/>
    <property type="match status" value="1"/>
</dbReference>
<feature type="transmembrane region" description="Helical" evidence="7">
    <location>
        <begin position="121"/>
        <end position="147"/>
    </location>
</feature>
<reference evidence="9 10" key="1">
    <citation type="submission" date="2018-08" db="EMBL/GenBank/DDBJ databases">
        <title>Cellulomonas rhizosphaerae sp. nov., a novel actinomycete isolated from soil.</title>
        <authorList>
            <person name="Tian Y."/>
        </authorList>
    </citation>
    <scope>NUCLEOTIDE SEQUENCE [LARGE SCALE GENOMIC DNA]</scope>
    <source>
        <strain evidence="9 10">NEAU-TCZ24</strain>
    </source>
</reference>
<evidence type="ECO:0000256" key="3">
    <source>
        <dbReference type="ARBA" id="ARBA00022692"/>
    </source>
</evidence>
<feature type="transmembrane region" description="Helical" evidence="7">
    <location>
        <begin position="333"/>
        <end position="354"/>
    </location>
</feature>
<dbReference type="GO" id="GO:0005886">
    <property type="term" value="C:plasma membrane"/>
    <property type="evidence" value="ECO:0007669"/>
    <property type="project" value="UniProtKB-SubCell"/>
</dbReference>
<organism evidence="9 10">
    <name type="scientific">Cellulomonas rhizosphaerae</name>
    <dbReference type="NCBI Taxonomy" id="2293719"/>
    <lineage>
        <taxon>Bacteria</taxon>
        <taxon>Bacillati</taxon>
        <taxon>Actinomycetota</taxon>
        <taxon>Actinomycetes</taxon>
        <taxon>Micrococcales</taxon>
        <taxon>Cellulomonadaceae</taxon>
        <taxon>Cellulomonas</taxon>
    </lineage>
</organism>
<evidence type="ECO:0000313" key="9">
    <source>
        <dbReference type="EMBL" id="RHA43069.1"/>
    </source>
</evidence>
<keyword evidence="4 7" id="KW-1133">Transmembrane helix</keyword>
<feature type="transmembrane region" description="Helical" evidence="7">
    <location>
        <begin position="79"/>
        <end position="101"/>
    </location>
</feature>
<dbReference type="Pfam" id="PF04024">
    <property type="entry name" value="PspC"/>
    <property type="match status" value="1"/>
</dbReference>
<feature type="compositionally biased region" description="Low complexity" evidence="6">
    <location>
        <begin position="22"/>
        <end position="36"/>
    </location>
</feature>
<accession>A0A413RN61</accession>
<feature type="transmembrane region" description="Helical" evidence="7">
    <location>
        <begin position="302"/>
        <end position="321"/>
    </location>
</feature>
<feature type="transmembrane region" description="Helical" evidence="7">
    <location>
        <begin position="159"/>
        <end position="180"/>
    </location>
</feature>
<feature type="region of interest" description="Disordered" evidence="6">
    <location>
        <begin position="1"/>
        <end position="36"/>
    </location>
</feature>
<protein>
    <submittedName>
        <fullName evidence="9">PspC domain-containing protein</fullName>
    </submittedName>
</protein>
<sequence length="516" mass="52621">MDMHAPGDDTAGTPAPGGPGASSGTSSGTASDPSPTPGSGFFGAVRRLDVQRADDRWIGGVCAGLANRTGLDPLVWRGIFAASLLIGGLGLVLYGIAWALLPERRDGRIHLEELFAGRFDVAVLGALAFTVIGFGRGGGVFSLWFWGGEPGWVSGFFDWIAGLLWLGFVAAVVVVIVMALNRRESRRPPVPPGPYGPYGPYPARPATPAAQYPTRQASSPGAHHGTTSHGATAAPGTSAYPSATPYPSATAYPGATPYPGATGYPGPSAYPTAFPATAQAQPVPAPPARPAKPAKPHTPGPGVATVGIVVALSLIGLAVLLATDRTDSFTGPVALTAVGIAVVLAGLGIVVSGFRGRSSGFLGFLAIVGIVVALPLGAVNTSQWDWNDDGVHRFAGDVDLTVTSRSEAADGYALGFGQANLDLSGLPVTDELLEVPIAVGAGDVTVVVPRDVAVTADVRLRAGQITWDVDDTAQHVDGVSSDTRTFTDDASRAGSAQLDLQISVGAGNVTVIRENS</sequence>
<dbReference type="AlphaFoldDB" id="A0A413RN61"/>
<dbReference type="RefSeq" id="WP_118766661.1">
    <property type="nucleotide sequence ID" value="NZ_QWKP01000165.1"/>
</dbReference>
<dbReference type="EMBL" id="QWKP01000165">
    <property type="protein sequence ID" value="RHA43069.1"/>
    <property type="molecule type" value="Genomic_DNA"/>
</dbReference>
<feature type="domain" description="Phage shock protein PspC N-terminal" evidence="8">
    <location>
        <begin position="53"/>
        <end position="103"/>
    </location>
</feature>
<dbReference type="InterPro" id="IPR052027">
    <property type="entry name" value="PspC"/>
</dbReference>